<accession>A0A9X2KEG4</accession>
<keyword evidence="1" id="KW-0812">Transmembrane</keyword>
<keyword evidence="4" id="KW-1185">Reference proteome</keyword>
<feature type="domain" description="DUF1468" evidence="2">
    <location>
        <begin position="45"/>
        <end position="167"/>
    </location>
</feature>
<dbReference type="InterPro" id="IPR009936">
    <property type="entry name" value="DUF1468"/>
</dbReference>
<dbReference type="Pfam" id="PF07331">
    <property type="entry name" value="TctB"/>
    <property type="match status" value="1"/>
</dbReference>
<name>A0A9X2KEG4_9HYPH</name>
<protein>
    <submittedName>
        <fullName evidence="3">Tripartite tricarboxylate transporter TctB family protein</fullName>
    </submittedName>
</protein>
<evidence type="ECO:0000259" key="2">
    <source>
        <dbReference type="Pfam" id="PF07331"/>
    </source>
</evidence>
<dbReference type="EMBL" id="JALHBS010000027">
    <property type="protein sequence ID" value="MCP3054431.1"/>
    <property type="molecule type" value="Genomic_DNA"/>
</dbReference>
<dbReference type="AlphaFoldDB" id="A0A9X2KEG4"/>
<dbReference type="RefSeq" id="WP_253963308.1">
    <property type="nucleotide sequence ID" value="NZ_JALHBS010000027.1"/>
</dbReference>
<feature type="transmembrane region" description="Helical" evidence="1">
    <location>
        <begin position="101"/>
        <end position="134"/>
    </location>
</feature>
<feature type="transmembrane region" description="Helical" evidence="1">
    <location>
        <begin position="140"/>
        <end position="161"/>
    </location>
</feature>
<feature type="transmembrane region" description="Helical" evidence="1">
    <location>
        <begin position="42"/>
        <end position="64"/>
    </location>
</feature>
<organism evidence="3 4">
    <name type="scientific">Aurantimonas marianensis</name>
    <dbReference type="NCBI Taxonomy" id="2920428"/>
    <lineage>
        <taxon>Bacteria</taxon>
        <taxon>Pseudomonadati</taxon>
        <taxon>Pseudomonadota</taxon>
        <taxon>Alphaproteobacteria</taxon>
        <taxon>Hyphomicrobiales</taxon>
        <taxon>Aurantimonadaceae</taxon>
        <taxon>Aurantimonas</taxon>
    </lineage>
</organism>
<sequence>MRNGATRRVVDWGHLGFLAFIGGVVLTYLFDARAVSLKINNLLLVQPAAIIALVLIACVLPQCFKRRSLDDGRMTSDARARENDPAIDPDAAGQRRGLIKVAALAALLGIFTYFLEAIGFDVATFLFMAFGLVLCGERKWWVVLLFSAAFTLFVVYGYSTLVPYPFPMRIL</sequence>
<gene>
    <name evidence="3" type="ORF">MJ956_04625</name>
</gene>
<comment type="caution">
    <text evidence="3">The sequence shown here is derived from an EMBL/GenBank/DDBJ whole genome shotgun (WGS) entry which is preliminary data.</text>
</comment>
<keyword evidence="1" id="KW-1133">Transmembrane helix</keyword>
<evidence type="ECO:0000313" key="3">
    <source>
        <dbReference type="EMBL" id="MCP3054431.1"/>
    </source>
</evidence>
<dbReference type="Proteomes" id="UP001155220">
    <property type="component" value="Unassembled WGS sequence"/>
</dbReference>
<proteinExistence type="predicted"/>
<reference evidence="3" key="1">
    <citation type="submission" date="2022-03" db="EMBL/GenBank/DDBJ databases">
        <title>Aurantimonas Liuensis sp. Nov., isolated from the hadal seawater of the Mariana Trench.</title>
        <authorList>
            <person name="Liu R."/>
        </authorList>
    </citation>
    <scope>NUCLEOTIDE SEQUENCE</scope>
    <source>
        <strain evidence="3">LRZ36</strain>
    </source>
</reference>
<evidence type="ECO:0000256" key="1">
    <source>
        <dbReference type="SAM" id="Phobius"/>
    </source>
</evidence>
<evidence type="ECO:0000313" key="4">
    <source>
        <dbReference type="Proteomes" id="UP001155220"/>
    </source>
</evidence>
<keyword evidence="1" id="KW-0472">Membrane</keyword>
<feature type="transmembrane region" description="Helical" evidence="1">
    <location>
        <begin position="12"/>
        <end position="30"/>
    </location>
</feature>